<dbReference type="PANTHER" id="PTHR34696">
    <property type="entry name" value="PHOSPHORIBOSYLFORMYLGLYCINAMIDINE SYNTHASE SUBUNIT PURS"/>
    <property type="match status" value="1"/>
</dbReference>
<dbReference type="Proteomes" id="UP000184221">
    <property type="component" value="Unassembled WGS sequence"/>
</dbReference>
<evidence type="ECO:0000313" key="8">
    <source>
        <dbReference type="Proteomes" id="UP000184221"/>
    </source>
</evidence>
<dbReference type="EC" id="6.3.5.3" evidence="6"/>
<dbReference type="EMBL" id="FQXC01000004">
    <property type="protein sequence ID" value="SHH75735.1"/>
    <property type="molecule type" value="Genomic_DNA"/>
</dbReference>
<comment type="function">
    <text evidence="6">Part of the phosphoribosylformylglycinamidine synthase complex involved in the purines biosynthetic pathway. Catalyzes the ATP-dependent conversion of formylglycinamide ribonucleotide (FGAR) and glutamine to yield formylglycinamidine ribonucleotide (FGAM) and glutamate. The FGAM synthase complex is composed of three subunits. PurQ produces an ammonia molecule by converting glutamine to glutamate. PurL transfers the ammonia molecule to FGAR to form FGAM in an ATP-dependent manner. PurS interacts with PurQ and PurL and is thought to assist in the transfer of the ammonia molecule from PurQ to PurL.</text>
</comment>
<name>A0A1M5VKJ1_9RHOB</name>
<dbReference type="HAMAP" id="MF_01926">
    <property type="entry name" value="PurS"/>
    <property type="match status" value="1"/>
</dbReference>
<protein>
    <recommendedName>
        <fullName evidence="6">Phosphoribosylformylglycinamidine synthase subunit PurS</fullName>
        <shortName evidence="6">FGAM synthase</shortName>
        <ecNumber evidence="6">6.3.5.3</ecNumber>
    </recommendedName>
    <alternativeName>
        <fullName evidence="6">Formylglycinamide ribonucleotide amidotransferase subunit III</fullName>
        <shortName evidence="6">FGAR amidotransferase III</shortName>
        <shortName evidence="6">FGAR-AT III</shortName>
    </alternativeName>
    <alternativeName>
        <fullName evidence="6">Phosphoribosylformylglycinamidine synthase subunit III</fullName>
    </alternativeName>
</protein>
<comment type="subcellular location">
    <subcellularLocation>
        <location evidence="6">Cytoplasm</location>
    </subcellularLocation>
</comment>
<evidence type="ECO:0000256" key="6">
    <source>
        <dbReference type="HAMAP-Rule" id="MF_01926"/>
    </source>
</evidence>
<evidence type="ECO:0000256" key="3">
    <source>
        <dbReference type="ARBA" id="ARBA00022741"/>
    </source>
</evidence>
<comment type="similarity">
    <text evidence="6">Belongs to the PurS family.</text>
</comment>
<dbReference type="NCBIfam" id="TIGR00302">
    <property type="entry name" value="phosphoribosylformylglycinamidine synthase subunit PurS"/>
    <property type="match status" value="1"/>
</dbReference>
<dbReference type="GO" id="GO:0005524">
    <property type="term" value="F:ATP binding"/>
    <property type="evidence" value="ECO:0007669"/>
    <property type="project" value="UniProtKB-UniRule"/>
</dbReference>
<dbReference type="PANTHER" id="PTHR34696:SF1">
    <property type="entry name" value="PHOSPHORIBOSYLFORMYLGLYCINAMIDINE SYNTHASE SUBUNIT PURS"/>
    <property type="match status" value="1"/>
</dbReference>
<dbReference type="GO" id="GO:0005737">
    <property type="term" value="C:cytoplasm"/>
    <property type="evidence" value="ECO:0007669"/>
    <property type="project" value="UniProtKB-SubCell"/>
</dbReference>
<comment type="pathway">
    <text evidence="6">Purine metabolism; IMP biosynthesis via de novo pathway; 5-amino-1-(5-phospho-D-ribosyl)imidazole from N(2)-formyl-N(1)-(5-phospho-D-ribosyl)glycinamide: step 1/2.</text>
</comment>
<dbReference type="Pfam" id="PF02700">
    <property type="entry name" value="PurS"/>
    <property type="match status" value="1"/>
</dbReference>
<evidence type="ECO:0000256" key="4">
    <source>
        <dbReference type="ARBA" id="ARBA00022755"/>
    </source>
</evidence>
<dbReference type="InterPro" id="IPR003850">
    <property type="entry name" value="PurS"/>
</dbReference>
<dbReference type="UniPathway" id="UPA00074">
    <property type="reaction ID" value="UER00128"/>
</dbReference>
<accession>A0A1M5VKJ1</accession>
<dbReference type="Gene3D" id="3.30.1280.10">
    <property type="entry name" value="Phosphoribosylformylglycinamidine synthase subunit PurS"/>
    <property type="match status" value="1"/>
</dbReference>
<keyword evidence="3 6" id="KW-0547">Nucleotide-binding</keyword>
<dbReference type="STRING" id="996342.SAMN05443551_2922"/>
<keyword evidence="1 6" id="KW-0963">Cytoplasm</keyword>
<proteinExistence type="inferred from homology"/>
<evidence type="ECO:0000313" key="7">
    <source>
        <dbReference type="EMBL" id="SHH75735.1"/>
    </source>
</evidence>
<sequence length="104" mass="11528">MRLPEPFGRHIWKKKKRGSAPLIATESTMKARVHVMLKDGVLDPQGEAVRHALGGLGFDGVEKVRQGKVIELDLADGTSEDTVREMCEKLLANTVIESYQIELS</sequence>
<dbReference type="GO" id="GO:0004642">
    <property type="term" value="F:phosphoribosylformylglycinamidine synthase activity"/>
    <property type="evidence" value="ECO:0007669"/>
    <property type="project" value="UniProtKB-UniRule"/>
</dbReference>
<dbReference type="InterPro" id="IPR036604">
    <property type="entry name" value="PurS-like_sf"/>
</dbReference>
<dbReference type="AlphaFoldDB" id="A0A1M5VKJ1"/>
<gene>
    <name evidence="6" type="primary">purS</name>
    <name evidence="7" type="ORF">SAMN05443551_2922</name>
</gene>
<evidence type="ECO:0000256" key="1">
    <source>
        <dbReference type="ARBA" id="ARBA00022490"/>
    </source>
</evidence>
<keyword evidence="4 6" id="KW-0658">Purine biosynthesis</keyword>
<comment type="catalytic activity">
    <reaction evidence="6">
        <text>N(2)-formyl-N(1)-(5-phospho-beta-D-ribosyl)glycinamide + L-glutamine + ATP + H2O = 2-formamido-N(1)-(5-O-phospho-beta-D-ribosyl)acetamidine + L-glutamate + ADP + phosphate + H(+)</text>
        <dbReference type="Rhea" id="RHEA:17129"/>
        <dbReference type="ChEBI" id="CHEBI:15377"/>
        <dbReference type="ChEBI" id="CHEBI:15378"/>
        <dbReference type="ChEBI" id="CHEBI:29985"/>
        <dbReference type="ChEBI" id="CHEBI:30616"/>
        <dbReference type="ChEBI" id="CHEBI:43474"/>
        <dbReference type="ChEBI" id="CHEBI:58359"/>
        <dbReference type="ChEBI" id="CHEBI:147286"/>
        <dbReference type="ChEBI" id="CHEBI:147287"/>
        <dbReference type="ChEBI" id="CHEBI:456216"/>
        <dbReference type="EC" id="6.3.5.3"/>
    </reaction>
</comment>
<dbReference type="GO" id="GO:0006189">
    <property type="term" value="P:'de novo' IMP biosynthetic process"/>
    <property type="evidence" value="ECO:0007669"/>
    <property type="project" value="UniProtKB-UniRule"/>
</dbReference>
<dbReference type="NCBIfam" id="NF004630">
    <property type="entry name" value="PRK05974.1"/>
    <property type="match status" value="1"/>
</dbReference>
<keyword evidence="2 6" id="KW-0436">Ligase</keyword>
<evidence type="ECO:0000256" key="2">
    <source>
        <dbReference type="ARBA" id="ARBA00022598"/>
    </source>
</evidence>
<comment type="subunit">
    <text evidence="6">Part of the FGAM synthase complex composed of 1 PurL, 1 PurQ and 2 PurS subunits.</text>
</comment>
<evidence type="ECO:0000256" key="5">
    <source>
        <dbReference type="ARBA" id="ARBA00022840"/>
    </source>
</evidence>
<dbReference type="SUPFAM" id="SSF82697">
    <property type="entry name" value="PurS-like"/>
    <property type="match status" value="1"/>
</dbReference>
<reference evidence="7 8" key="1">
    <citation type="submission" date="2016-11" db="EMBL/GenBank/DDBJ databases">
        <authorList>
            <person name="Jaros S."/>
            <person name="Januszkiewicz K."/>
            <person name="Wedrychowicz H."/>
        </authorList>
    </citation>
    <scope>NUCLEOTIDE SEQUENCE [LARGE SCALE GENOMIC DNA]</scope>
    <source>
        <strain evidence="7 8">DSM 29431</strain>
    </source>
</reference>
<keyword evidence="5 6" id="KW-0067">ATP-binding</keyword>
<keyword evidence="8" id="KW-1185">Reference proteome</keyword>
<organism evidence="7 8">
    <name type="scientific">Marivita hallyeonensis</name>
    <dbReference type="NCBI Taxonomy" id="996342"/>
    <lineage>
        <taxon>Bacteria</taxon>
        <taxon>Pseudomonadati</taxon>
        <taxon>Pseudomonadota</taxon>
        <taxon>Alphaproteobacteria</taxon>
        <taxon>Rhodobacterales</taxon>
        <taxon>Roseobacteraceae</taxon>
        <taxon>Marivita</taxon>
    </lineage>
</organism>